<evidence type="ECO:0000259" key="1">
    <source>
        <dbReference type="Pfam" id="PF12146"/>
    </source>
</evidence>
<evidence type="ECO:0000313" key="3">
    <source>
        <dbReference type="Proteomes" id="UP000198553"/>
    </source>
</evidence>
<keyword evidence="3" id="KW-1185">Reference proteome</keyword>
<dbReference type="InterPro" id="IPR029058">
    <property type="entry name" value="AB_hydrolase_fold"/>
</dbReference>
<dbReference type="EMBL" id="FOBW01000010">
    <property type="protein sequence ID" value="SEN23577.1"/>
    <property type="molecule type" value="Genomic_DNA"/>
</dbReference>
<evidence type="ECO:0000313" key="2">
    <source>
        <dbReference type="EMBL" id="SEN23577.1"/>
    </source>
</evidence>
<dbReference type="Pfam" id="PF12146">
    <property type="entry name" value="Hydrolase_4"/>
    <property type="match status" value="1"/>
</dbReference>
<dbReference type="OrthoDB" id="9809549at2"/>
<proteinExistence type="predicted"/>
<dbReference type="STRING" id="930146.SAMN05192533_110123"/>
<dbReference type="InterPro" id="IPR022742">
    <property type="entry name" value="Hydrolase_4"/>
</dbReference>
<reference evidence="3" key="1">
    <citation type="submission" date="2016-10" db="EMBL/GenBank/DDBJ databases">
        <authorList>
            <person name="Varghese N."/>
            <person name="Submissions S."/>
        </authorList>
    </citation>
    <scope>NUCLEOTIDE SEQUENCE [LARGE SCALE GENOMIC DNA]</scope>
    <source>
        <strain evidence="3">B48,IBRC-M 10115,DSM 25386,CECT 8001</strain>
    </source>
</reference>
<accession>A0A1H8EXG4</accession>
<dbReference type="RefSeq" id="WP_090747205.1">
    <property type="nucleotide sequence ID" value="NZ_FOBW01000010.1"/>
</dbReference>
<dbReference type="Gene3D" id="3.40.50.1820">
    <property type="entry name" value="alpha/beta hydrolase"/>
    <property type="match status" value="1"/>
</dbReference>
<dbReference type="InterPro" id="IPR053145">
    <property type="entry name" value="AB_hydrolase_Est10"/>
</dbReference>
<feature type="domain" description="Serine aminopeptidase S33" evidence="1">
    <location>
        <begin position="50"/>
        <end position="271"/>
    </location>
</feature>
<protein>
    <recommendedName>
        <fullName evidence="1">Serine aminopeptidase S33 domain-containing protein</fullName>
    </recommendedName>
</protein>
<dbReference type="PANTHER" id="PTHR43265:SF1">
    <property type="entry name" value="ESTERASE ESTD"/>
    <property type="match status" value="1"/>
</dbReference>
<dbReference type="GO" id="GO:0052689">
    <property type="term" value="F:carboxylic ester hydrolase activity"/>
    <property type="evidence" value="ECO:0007669"/>
    <property type="project" value="TreeGrafter"/>
</dbReference>
<gene>
    <name evidence="2" type="ORF">SAMN05192533_110123</name>
</gene>
<dbReference type="PANTHER" id="PTHR43265">
    <property type="entry name" value="ESTERASE ESTD"/>
    <property type="match status" value="1"/>
</dbReference>
<name>A0A1H8EXG4_9BACI</name>
<sequence length="316" mass="35114">METREIHFDTDVTLKGTVRVPDNQGGKLPIIVLIHGSGPVDRDGNVKGMKMNAYKDLAEFFFSLGVASITYDKRGAGASEGDFYHTGMKDLVDDGIAAVKAAWQLPEIDPNKVFLLGHSEGCTLLPAINKEVDAAGLIFIAGQADNVRNASELQVKLLEEEVSSMKGFQGWLLRRLKVHKTSASKQRKLFDEIAQSNETVIRKGLAKVNAKWLREHFQYEITEDLAAIKCPILAITGSKDVQVNPQHVYLLAKNVNGEAEAHVIEGMNHLLRDQDEPVSMLKVKSIYKKSIHKPLSQELYSVLRDWTQKHITTVSS</sequence>
<dbReference type="AlphaFoldDB" id="A0A1H8EXG4"/>
<organism evidence="2 3">
    <name type="scientific">Mesobacillus persicus</name>
    <dbReference type="NCBI Taxonomy" id="930146"/>
    <lineage>
        <taxon>Bacteria</taxon>
        <taxon>Bacillati</taxon>
        <taxon>Bacillota</taxon>
        <taxon>Bacilli</taxon>
        <taxon>Bacillales</taxon>
        <taxon>Bacillaceae</taxon>
        <taxon>Mesobacillus</taxon>
    </lineage>
</organism>
<dbReference type="Proteomes" id="UP000198553">
    <property type="component" value="Unassembled WGS sequence"/>
</dbReference>
<dbReference type="SUPFAM" id="SSF53474">
    <property type="entry name" value="alpha/beta-Hydrolases"/>
    <property type="match status" value="1"/>
</dbReference>